<comment type="caution">
    <text evidence="3">The sequence shown here is derived from an EMBL/GenBank/DDBJ whole genome shotgun (WGS) entry which is preliminary data.</text>
</comment>
<sequence length="254" mass="26201">MARWLALLTLGFLAAVLAGCASPTGGSSPTPTGAWSLAALGDSVPAGVACDCTPYPQLSASDLSSPDGPAVKAANEAVGGFTTVDVLHQLTDASAAIDSVKAARLVEIEVGANDVAYSSSCGTEVACYLPKLTDLRTNLHDIVDRVHELTAGHAVNVVLLDYWSVWLGGQYASQQGQAYVDAAATVTDEVNTVIKDIAAQTGSAYVDLRAAFKGPDYSYDETHYLAADGDHPNAAGHQKIAAALAEVVQRPQGT</sequence>
<keyword evidence="3" id="KW-0378">Hydrolase</keyword>
<dbReference type="PROSITE" id="PS51257">
    <property type="entry name" value="PROKAR_LIPOPROTEIN"/>
    <property type="match status" value="1"/>
</dbReference>
<dbReference type="Pfam" id="PF13472">
    <property type="entry name" value="Lipase_GDSL_2"/>
    <property type="match status" value="1"/>
</dbReference>
<evidence type="ECO:0000313" key="3">
    <source>
        <dbReference type="EMBL" id="MCG2623959.1"/>
    </source>
</evidence>
<dbReference type="SUPFAM" id="SSF52266">
    <property type="entry name" value="SGNH hydrolase"/>
    <property type="match status" value="1"/>
</dbReference>
<dbReference type="InterPro" id="IPR051532">
    <property type="entry name" value="Ester_Hydrolysis_Enzymes"/>
</dbReference>
<dbReference type="PANTHER" id="PTHR30383:SF5">
    <property type="entry name" value="SGNH HYDROLASE-TYPE ESTERASE DOMAIN-CONTAINING PROTEIN"/>
    <property type="match status" value="1"/>
</dbReference>
<dbReference type="Gene3D" id="3.40.50.1110">
    <property type="entry name" value="SGNH hydrolase"/>
    <property type="match status" value="1"/>
</dbReference>
<gene>
    <name evidence="3" type="ORF">LVY72_18865</name>
</gene>
<dbReference type="InterPro" id="IPR036514">
    <property type="entry name" value="SGNH_hydro_sf"/>
</dbReference>
<feature type="chain" id="PRO_5045445470" evidence="1">
    <location>
        <begin position="22"/>
        <end position="254"/>
    </location>
</feature>
<dbReference type="Proteomes" id="UP001165368">
    <property type="component" value="Unassembled WGS sequence"/>
</dbReference>
<dbReference type="EMBL" id="JAKLTQ010000018">
    <property type="protein sequence ID" value="MCG2623959.1"/>
    <property type="molecule type" value="Genomic_DNA"/>
</dbReference>
<reference evidence="3" key="1">
    <citation type="submission" date="2022-01" db="EMBL/GenBank/DDBJ databases">
        <authorList>
            <person name="Jo J.-H."/>
            <person name="Im W.-T."/>
        </authorList>
    </citation>
    <scope>NUCLEOTIDE SEQUENCE</scope>
    <source>
        <strain evidence="3">I2-34</strain>
    </source>
</reference>
<feature type="domain" description="SGNH hydrolase-type esterase" evidence="2">
    <location>
        <begin position="39"/>
        <end position="238"/>
    </location>
</feature>
<keyword evidence="4" id="KW-1185">Reference proteome</keyword>
<evidence type="ECO:0000256" key="1">
    <source>
        <dbReference type="SAM" id="SignalP"/>
    </source>
</evidence>
<evidence type="ECO:0000313" key="4">
    <source>
        <dbReference type="Proteomes" id="UP001165368"/>
    </source>
</evidence>
<proteinExistence type="predicted"/>
<dbReference type="CDD" id="cd00229">
    <property type="entry name" value="SGNH_hydrolase"/>
    <property type="match status" value="1"/>
</dbReference>
<feature type="signal peptide" evidence="1">
    <location>
        <begin position="1"/>
        <end position="21"/>
    </location>
</feature>
<keyword evidence="1" id="KW-0732">Signal</keyword>
<dbReference type="PANTHER" id="PTHR30383">
    <property type="entry name" value="THIOESTERASE 1/PROTEASE 1/LYSOPHOSPHOLIPASE L1"/>
    <property type="match status" value="1"/>
</dbReference>
<name>A0ABS9LB99_9MICC</name>
<evidence type="ECO:0000259" key="2">
    <source>
        <dbReference type="Pfam" id="PF13472"/>
    </source>
</evidence>
<dbReference type="GO" id="GO:0016787">
    <property type="term" value="F:hydrolase activity"/>
    <property type="evidence" value="ECO:0007669"/>
    <property type="project" value="UniProtKB-KW"/>
</dbReference>
<protein>
    <submittedName>
        <fullName evidence="3">SGNH/GDSL hydrolase family protein</fullName>
    </submittedName>
</protein>
<dbReference type="RefSeq" id="WP_237824836.1">
    <property type="nucleotide sequence ID" value="NZ_JAKLTQ010000018.1"/>
</dbReference>
<dbReference type="InterPro" id="IPR013830">
    <property type="entry name" value="SGNH_hydro"/>
</dbReference>
<accession>A0ABS9LB99</accession>
<organism evidence="3 4">
    <name type="scientific">Arthrobacter hankyongi</name>
    <dbReference type="NCBI Taxonomy" id="2904801"/>
    <lineage>
        <taxon>Bacteria</taxon>
        <taxon>Bacillati</taxon>
        <taxon>Actinomycetota</taxon>
        <taxon>Actinomycetes</taxon>
        <taxon>Micrococcales</taxon>
        <taxon>Micrococcaceae</taxon>
        <taxon>Arthrobacter</taxon>
    </lineage>
</organism>